<name>A0A285NGX2_9HYPH</name>
<evidence type="ECO:0000256" key="5">
    <source>
        <dbReference type="ARBA" id="ARBA00022692"/>
    </source>
</evidence>
<evidence type="ECO:0000256" key="1">
    <source>
        <dbReference type="ARBA" id="ARBA00004429"/>
    </source>
</evidence>
<dbReference type="InterPro" id="IPR007387">
    <property type="entry name" value="TRAP_DctQ"/>
</dbReference>
<dbReference type="GO" id="GO:0015740">
    <property type="term" value="P:C4-dicarboxylate transport"/>
    <property type="evidence" value="ECO:0007669"/>
    <property type="project" value="TreeGrafter"/>
</dbReference>
<comment type="subcellular location">
    <subcellularLocation>
        <location evidence="1 9">Cell inner membrane</location>
        <topology evidence="1 9">Multi-pass membrane protein</topology>
    </subcellularLocation>
</comment>
<comment type="subunit">
    <text evidence="9">The complex comprises the extracytoplasmic solute receptor protein and the two transmembrane proteins.</text>
</comment>
<evidence type="ECO:0000256" key="8">
    <source>
        <dbReference type="ARBA" id="ARBA00038436"/>
    </source>
</evidence>
<reference evidence="11 12" key="1">
    <citation type="submission" date="2017-09" db="EMBL/GenBank/DDBJ databases">
        <authorList>
            <person name="Ehlers B."/>
            <person name="Leendertz F.H."/>
        </authorList>
    </citation>
    <scope>NUCLEOTIDE SEQUENCE [LARGE SCALE GENOMIC DNA]</scope>
    <source>
        <strain evidence="11 12">DSM 18289</strain>
    </source>
</reference>
<dbReference type="Proteomes" id="UP000219439">
    <property type="component" value="Unassembled WGS sequence"/>
</dbReference>
<evidence type="ECO:0000256" key="2">
    <source>
        <dbReference type="ARBA" id="ARBA00022448"/>
    </source>
</evidence>
<keyword evidence="3" id="KW-1003">Cell membrane</keyword>
<dbReference type="PANTHER" id="PTHR35011">
    <property type="entry name" value="2,3-DIKETO-L-GULONATE TRAP TRANSPORTER SMALL PERMEASE PROTEIN YIAM"/>
    <property type="match status" value="1"/>
</dbReference>
<comment type="function">
    <text evidence="9">Part of the tripartite ATP-independent periplasmic (TRAP) transport system.</text>
</comment>
<sequence length="169" mass="18637">MIGLLKKIDNGLATVLEWMLVALFAVFFSLVCILVVLRYGFGDTIYGGNEFVTIAFLFTSAIGAAVGITRREHIAIMVFVDMLTEGPKRIAFCMQLALVALINGAMVYYSLNWIKLTGKTPWQPFDWPQGFVQGAVPLGCGLAVLFCVIKIVLTLAKEESVELLWVPED</sequence>
<keyword evidence="12" id="KW-1185">Reference proteome</keyword>
<organism evidence="11 12">
    <name type="scientific">Cohaesibacter gelatinilyticus</name>
    <dbReference type="NCBI Taxonomy" id="372072"/>
    <lineage>
        <taxon>Bacteria</taxon>
        <taxon>Pseudomonadati</taxon>
        <taxon>Pseudomonadota</taxon>
        <taxon>Alphaproteobacteria</taxon>
        <taxon>Hyphomicrobiales</taxon>
        <taxon>Cohaesibacteraceae</taxon>
    </lineage>
</organism>
<evidence type="ECO:0000256" key="9">
    <source>
        <dbReference type="RuleBase" id="RU369079"/>
    </source>
</evidence>
<evidence type="ECO:0000313" key="12">
    <source>
        <dbReference type="Proteomes" id="UP000219439"/>
    </source>
</evidence>
<dbReference type="PANTHER" id="PTHR35011:SF2">
    <property type="entry name" value="2,3-DIKETO-L-GULONATE TRAP TRANSPORTER SMALL PERMEASE PROTEIN YIAM"/>
    <property type="match status" value="1"/>
</dbReference>
<evidence type="ECO:0000256" key="7">
    <source>
        <dbReference type="ARBA" id="ARBA00023136"/>
    </source>
</evidence>
<gene>
    <name evidence="11" type="ORF">SAMN06265368_1777</name>
</gene>
<evidence type="ECO:0000256" key="4">
    <source>
        <dbReference type="ARBA" id="ARBA00022519"/>
    </source>
</evidence>
<feature type="transmembrane region" description="Helical" evidence="9">
    <location>
        <begin position="51"/>
        <end position="69"/>
    </location>
</feature>
<feature type="transmembrane region" description="Helical" evidence="9">
    <location>
        <begin position="12"/>
        <end position="39"/>
    </location>
</feature>
<dbReference type="GO" id="GO:0022857">
    <property type="term" value="F:transmembrane transporter activity"/>
    <property type="evidence" value="ECO:0007669"/>
    <property type="project" value="UniProtKB-UniRule"/>
</dbReference>
<dbReference type="InterPro" id="IPR055348">
    <property type="entry name" value="DctQ"/>
</dbReference>
<keyword evidence="2 9" id="KW-0813">Transport</keyword>
<protein>
    <recommendedName>
        <fullName evidence="9">TRAP transporter small permease protein</fullName>
    </recommendedName>
</protein>
<feature type="domain" description="Tripartite ATP-independent periplasmic transporters DctQ component" evidence="10">
    <location>
        <begin position="29"/>
        <end position="155"/>
    </location>
</feature>
<keyword evidence="7 9" id="KW-0472">Membrane</keyword>
<keyword evidence="5 9" id="KW-0812">Transmembrane</keyword>
<keyword evidence="4 9" id="KW-0997">Cell inner membrane</keyword>
<evidence type="ECO:0000259" key="10">
    <source>
        <dbReference type="Pfam" id="PF04290"/>
    </source>
</evidence>
<dbReference type="OrthoDB" id="7842277at2"/>
<dbReference type="AlphaFoldDB" id="A0A285NGX2"/>
<keyword evidence="6 9" id="KW-1133">Transmembrane helix</keyword>
<dbReference type="GO" id="GO:0005886">
    <property type="term" value="C:plasma membrane"/>
    <property type="evidence" value="ECO:0007669"/>
    <property type="project" value="UniProtKB-SubCell"/>
</dbReference>
<evidence type="ECO:0000256" key="6">
    <source>
        <dbReference type="ARBA" id="ARBA00022989"/>
    </source>
</evidence>
<evidence type="ECO:0000313" key="11">
    <source>
        <dbReference type="EMBL" id="SNZ08705.1"/>
    </source>
</evidence>
<feature type="transmembrane region" description="Helical" evidence="9">
    <location>
        <begin position="90"/>
        <end position="111"/>
    </location>
</feature>
<accession>A0A285NGX2</accession>
<dbReference type="EMBL" id="OBEL01000001">
    <property type="protein sequence ID" value="SNZ08705.1"/>
    <property type="molecule type" value="Genomic_DNA"/>
</dbReference>
<feature type="transmembrane region" description="Helical" evidence="9">
    <location>
        <begin position="131"/>
        <end position="153"/>
    </location>
</feature>
<dbReference type="RefSeq" id="WP_097152892.1">
    <property type="nucleotide sequence ID" value="NZ_OBEL01000001.1"/>
</dbReference>
<dbReference type="Pfam" id="PF04290">
    <property type="entry name" value="DctQ"/>
    <property type="match status" value="1"/>
</dbReference>
<evidence type="ECO:0000256" key="3">
    <source>
        <dbReference type="ARBA" id="ARBA00022475"/>
    </source>
</evidence>
<comment type="similarity">
    <text evidence="8 9">Belongs to the TRAP transporter small permease family.</text>
</comment>
<proteinExistence type="inferred from homology"/>